<keyword evidence="3" id="KW-0479">Metal-binding</keyword>
<name>A0A7L5EFF4_PARDI</name>
<dbReference type="NCBIfam" id="TIGR04148">
    <property type="entry name" value="GG_samocin_CFB"/>
    <property type="match status" value="1"/>
</dbReference>
<evidence type="ECO:0000256" key="2">
    <source>
        <dbReference type="ARBA" id="ARBA00022691"/>
    </source>
</evidence>
<evidence type="ECO:0000256" key="3">
    <source>
        <dbReference type="ARBA" id="ARBA00022723"/>
    </source>
</evidence>
<reference evidence="8 9" key="1">
    <citation type="submission" date="2020-04" db="EMBL/GenBank/DDBJ databases">
        <title>Complete Genomes and Methylome analysis of CBBP consortium that reverse antibiotic-induced susceptibility to vancomycin-resistant Enterococcus faecium infection.</title>
        <authorList>
            <person name="Fomenkov A."/>
            <person name="Zhang Z."/>
            <person name="Pamer E."/>
            <person name="Roberts R.J."/>
        </authorList>
    </citation>
    <scope>NUCLEOTIDE SEQUENCE [LARGE SCALE GENOMIC DNA]</scope>
    <source>
        <strain evidence="9">CBBP</strain>
    </source>
</reference>
<dbReference type="AlphaFoldDB" id="A0A7L5EFF4"/>
<accession>A0A7L5EFF4</accession>
<gene>
    <name evidence="8" type="ORF">HHO38_17110</name>
</gene>
<dbReference type="InterPro" id="IPR058240">
    <property type="entry name" value="rSAM_sf"/>
</dbReference>
<feature type="domain" description="Radical SAM core" evidence="7">
    <location>
        <begin position="98"/>
        <end position="341"/>
    </location>
</feature>
<comment type="cofactor">
    <cofactor evidence="1">
        <name>[4Fe-4S] cluster</name>
        <dbReference type="ChEBI" id="CHEBI:49883"/>
    </cofactor>
</comment>
<dbReference type="GO" id="GO:0051536">
    <property type="term" value="F:iron-sulfur cluster binding"/>
    <property type="evidence" value="ECO:0007669"/>
    <property type="project" value="UniProtKB-KW"/>
</dbReference>
<keyword evidence="4" id="KW-0408">Iron</keyword>
<comment type="similarity">
    <text evidence="6">Belongs to the radical SAM superfamily. Anaerobic sulfatase-maturating enzyme family.</text>
</comment>
<dbReference type="SFLD" id="SFLDS00029">
    <property type="entry name" value="Radical_SAM"/>
    <property type="match status" value="1"/>
</dbReference>
<organism evidence="8 9">
    <name type="scientific">Parabacteroides distasonis</name>
    <dbReference type="NCBI Taxonomy" id="823"/>
    <lineage>
        <taxon>Bacteria</taxon>
        <taxon>Pseudomonadati</taxon>
        <taxon>Bacteroidota</taxon>
        <taxon>Bacteroidia</taxon>
        <taxon>Bacteroidales</taxon>
        <taxon>Tannerellaceae</taxon>
        <taxon>Parabacteroides</taxon>
    </lineage>
</organism>
<dbReference type="GO" id="GO:0046872">
    <property type="term" value="F:metal ion binding"/>
    <property type="evidence" value="ECO:0007669"/>
    <property type="project" value="UniProtKB-KW"/>
</dbReference>
<evidence type="ECO:0000313" key="9">
    <source>
        <dbReference type="Proteomes" id="UP000501982"/>
    </source>
</evidence>
<protein>
    <submittedName>
        <fullName evidence="8">Radical SAM peptide maturase</fullName>
    </submittedName>
</protein>
<evidence type="ECO:0000256" key="6">
    <source>
        <dbReference type="ARBA" id="ARBA00023601"/>
    </source>
</evidence>
<dbReference type="CDD" id="cd01335">
    <property type="entry name" value="Radical_SAM"/>
    <property type="match status" value="1"/>
</dbReference>
<dbReference type="InterPro" id="IPR023867">
    <property type="entry name" value="Sulphatase_maturase_rSAM"/>
</dbReference>
<dbReference type="PROSITE" id="PS51918">
    <property type="entry name" value="RADICAL_SAM"/>
    <property type="match status" value="1"/>
</dbReference>
<evidence type="ECO:0000256" key="5">
    <source>
        <dbReference type="ARBA" id="ARBA00023014"/>
    </source>
</evidence>
<evidence type="ECO:0000256" key="1">
    <source>
        <dbReference type="ARBA" id="ARBA00001966"/>
    </source>
</evidence>
<dbReference type="RefSeq" id="WP_170106104.1">
    <property type="nucleotide sequence ID" value="NZ_CP051672.1"/>
</dbReference>
<proteinExistence type="inferred from homology"/>
<keyword evidence="5" id="KW-0411">Iron-sulfur</keyword>
<evidence type="ECO:0000313" key="8">
    <source>
        <dbReference type="EMBL" id="QJE29911.1"/>
    </source>
</evidence>
<dbReference type="PANTHER" id="PTHR43273:SF3">
    <property type="entry name" value="ANAEROBIC SULFATASE-MATURATING ENZYME HOMOLOG ASLB-RELATED"/>
    <property type="match status" value="1"/>
</dbReference>
<dbReference type="Gene3D" id="3.20.20.70">
    <property type="entry name" value="Aldolase class I"/>
    <property type="match status" value="1"/>
</dbReference>
<dbReference type="SUPFAM" id="SSF102114">
    <property type="entry name" value="Radical SAM enzymes"/>
    <property type="match status" value="1"/>
</dbReference>
<sequence length="491" mass="58624">MKSTVIFSTKNQNSYAYDTKSKYLFYIHPILNLIWQYALYEKNQIKEIVSQTNHISDADFEYYYQKYLFLQEHGIFSEIDSDRLLTGRVTKDIVEKNLANLNQLVFQVTNDCNLKCKYCCFGDLYNGPEIKTQYMDISMVHSIFSFLIPYWKQRSSLCKNTINIGFYGGEPLLNISLIKDIISYCEQVQERENIGFEYSMTTNATLLPRYIDYLVEHRFNLLISFDGNEYHDSYRVDKNNHSTFQRVFNNIKYVQVRYCEYFKENVYFNSVLTDKSSVEEIHDFIYKNFQKTPLVEPVSTTDLKDSEIANFKQISQEYNEDIELLRERGDFSNIGKEIGRFFYYNLNNSFHHYADLLYKMNSSIYKKVPTGTCLPFWKKMYITSRGDIMVCEKIAMSHIWGHVEPNKVFIDFERIIQQYNMYFDGIRERCQKCYRFDTCPVCIFQLKMEKDKPLCPYSISEDSFKNYLSNMVDILERDHQLFYKFNDLIFA</sequence>
<evidence type="ECO:0000259" key="7">
    <source>
        <dbReference type="PROSITE" id="PS51918"/>
    </source>
</evidence>
<dbReference type="EMBL" id="CP051672">
    <property type="protein sequence ID" value="QJE29911.1"/>
    <property type="molecule type" value="Genomic_DNA"/>
</dbReference>
<dbReference type="InterPro" id="IPR026407">
    <property type="entry name" value="SAM_GG-Bacter"/>
</dbReference>
<dbReference type="Proteomes" id="UP000501982">
    <property type="component" value="Chromosome"/>
</dbReference>
<dbReference type="InterPro" id="IPR013785">
    <property type="entry name" value="Aldolase_TIM"/>
</dbReference>
<keyword evidence="2" id="KW-0949">S-adenosyl-L-methionine</keyword>
<evidence type="ECO:0000256" key="4">
    <source>
        <dbReference type="ARBA" id="ARBA00023004"/>
    </source>
</evidence>
<dbReference type="Pfam" id="PF04055">
    <property type="entry name" value="Radical_SAM"/>
    <property type="match status" value="1"/>
</dbReference>
<dbReference type="SFLD" id="SFLDG01386">
    <property type="entry name" value="main_SPASM_domain-containing"/>
    <property type="match status" value="1"/>
</dbReference>
<dbReference type="GO" id="GO:0016491">
    <property type="term" value="F:oxidoreductase activity"/>
    <property type="evidence" value="ECO:0007669"/>
    <property type="project" value="InterPro"/>
</dbReference>
<dbReference type="SFLD" id="SFLDG01384">
    <property type="entry name" value="thioether_bond_formation_requi"/>
    <property type="match status" value="1"/>
</dbReference>
<dbReference type="InterPro" id="IPR007197">
    <property type="entry name" value="rSAM"/>
</dbReference>
<dbReference type="PANTHER" id="PTHR43273">
    <property type="entry name" value="ANAEROBIC SULFATASE-MATURATING ENZYME HOMOLOG ASLB-RELATED"/>
    <property type="match status" value="1"/>
</dbReference>
<dbReference type="SFLD" id="SFLDG01067">
    <property type="entry name" value="SPASM/twitch_domain_containing"/>
    <property type="match status" value="1"/>
</dbReference>